<keyword evidence="2" id="KW-1185">Reference proteome</keyword>
<evidence type="ECO:0000313" key="1">
    <source>
        <dbReference type="EMBL" id="MFC5515331.1"/>
    </source>
</evidence>
<dbReference type="EMBL" id="JBHSML010000002">
    <property type="protein sequence ID" value="MFC5515331.1"/>
    <property type="molecule type" value="Genomic_DNA"/>
</dbReference>
<sequence length="317" mass="36084">MSLSESIVPANEDGIILKWIWDYPIVKLGIHEFYQVPRRNYRESMWLRGPEDDVDGYVLMPIRPKDDKLDFPGNPTLESVGSTMRSGVAVYSHRDVFGAVQNGVAATDLAVFNPIDLYFECAFVMGAHGWAEPGGELSDELLSRVIEVEGIDFVAKAKKRFGEAGWYAYAGEVAARHFAAPLSRLWYVANLMSLCVAHKDDLRLGYLWAEYRIKMSYEVFALRHIEVKEKNRASGLKGGQADKKRERYHVLDRLARQHVKELAFASDRDALRIARRLTVEHDAKADAPLFSVNGKALSRDWLDEWLRHFRQAARGVE</sequence>
<comment type="caution">
    <text evidence="1">The sequence shown here is derived from an EMBL/GenBank/DDBJ whole genome shotgun (WGS) entry which is preliminary data.</text>
</comment>
<accession>A0ABW0PRQ5</accession>
<protein>
    <submittedName>
        <fullName evidence="1">Uncharacterized protein</fullName>
    </submittedName>
</protein>
<organism evidence="1 2">
    <name type="scientific">Kaistia terrae</name>
    <dbReference type="NCBI Taxonomy" id="537017"/>
    <lineage>
        <taxon>Bacteria</taxon>
        <taxon>Pseudomonadati</taxon>
        <taxon>Pseudomonadota</taxon>
        <taxon>Alphaproteobacteria</taxon>
        <taxon>Hyphomicrobiales</taxon>
        <taxon>Kaistiaceae</taxon>
        <taxon>Kaistia</taxon>
    </lineage>
</organism>
<name>A0ABW0PRQ5_9HYPH</name>
<reference evidence="2" key="1">
    <citation type="journal article" date="2019" name="Int. J. Syst. Evol. Microbiol.">
        <title>The Global Catalogue of Microorganisms (GCM) 10K type strain sequencing project: providing services to taxonomists for standard genome sequencing and annotation.</title>
        <authorList>
            <consortium name="The Broad Institute Genomics Platform"/>
            <consortium name="The Broad Institute Genome Sequencing Center for Infectious Disease"/>
            <person name="Wu L."/>
            <person name="Ma J."/>
        </authorList>
    </citation>
    <scope>NUCLEOTIDE SEQUENCE [LARGE SCALE GENOMIC DNA]</scope>
    <source>
        <strain evidence="2">KACC 12633</strain>
    </source>
</reference>
<evidence type="ECO:0000313" key="2">
    <source>
        <dbReference type="Proteomes" id="UP001596150"/>
    </source>
</evidence>
<dbReference type="RefSeq" id="WP_266343321.1">
    <property type="nucleotide sequence ID" value="NZ_JAPKNH010000002.1"/>
</dbReference>
<gene>
    <name evidence="1" type="ORF">ACFPP9_06075</name>
</gene>
<dbReference type="Proteomes" id="UP001596150">
    <property type="component" value="Unassembled WGS sequence"/>
</dbReference>
<proteinExistence type="predicted"/>